<dbReference type="AlphaFoldDB" id="A0AAE4JRW4"/>
<sequence>MKRSNKILIIGIFIIMIITSLRYLSIQLPEYILGFGYGIGIAFELIGAYSLNHDISKIQNFKRNFIKRCLNK</sequence>
<gene>
    <name evidence="2" type="ORF">P9J83_04540</name>
</gene>
<dbReference type="RefSeq" id="WP_310943035.1">
    <property type="nucleotide sequence ID" value="NZ_JARUIS010000004.1"/>
</dbReference>
<accession>A0AAE4JRW4</accession>
<dbReference type="EMBL" id="JARUIS010000004">
    <property type="protein sequence ID" value="MDS1002770.1"/>
    <property type="molecule type" value="Genomic_DNA"/>
</dbReference>
<evidence type="ECO:0000313" key="2">
    <source>
        <dbReference type="EMBL" id="MDS1002770.1"/>
    </source>
</evidence>
<organism evidence="2 3">
    <name type="scientific">Clostridium sporogenes</name>
    <dbReference type="NCBI Taxonomy" id="1509"/>
    <lineage>
        <taxon>Bacteria</taxon>
        <taxon>Bacillati</taxon>
        <taxon>Bacillota</taxon>
        <taxon>Clostridia</taxon>
        <taxon>Eubacteriales</taxon>
        <taxon>Clostridiaceae</taxon>
        <taxon>Clostridium</taxon>
    </lineage>
</organism>
<comment type="caution">
    <text evidence="2">The sequence shown here is derived from an EMBL/GenBank/DDBJ whole genome shotgun (WGS) entry which is preliminary data.</text>
</comment>
<evidence type="ECO:0000313" key="3">
    <source>
        <dbReference type="Proteomes" id="UP001182303"/>
    </source>
</evidence>
<reference evidence="2" key="1">
    <citation type="submission" date="2023-04" db="EMBL/GenBank/DDBJ databases">
        <title>Assessment of the microbiological origin of a defect in Grana Padano cheese.</title>
        <authorList>
            <person name="Zago M."/>
            <person name="Rossetti L."/>
            <person name="Bonvini B."/>
            <person name="Carminati D."/>
            <person name="Giraffa G."/>
        </authorList>
    </citation>
    <scope>NUCLEOTIDE SEQUENCE</scope>
    <source>
        <strain evidence="2">4990</strain>
    </source>
</reference>
<keyword evidence="1" id="KW-0472">Membrane</keyword>
<feature type="transmembrane region" description="Helical" evidence="1">
    <location>
        <begin position="31"/>
        <end position="51"/>
    </location>
</feature>
<dbReference type="Proteomes" id="UP001182303">
    <property type="component" value="Unassembled WGS sequence"/>
</dbReference>
<protein>
    <submittedName>
        <fullName evidence="2">Uncharacterized protein</fullName>
    </submittedName>
</protein>
<evidence type="ECO:0000256" key="1">
    <source>
        <dbReference type="SAM" id="Phobius"/>
    </source>
</evidence>
<keyword evidence="1" id="KW-0812">Transmembrane</keyword>
<feature type="transmembrane region" description="Helical" evidence="1">
    <location>
        <begin position="7"/>
        <end position="25"/>
    </location>
</feature>
<name>A0AAE4JRW4_CLOSG</name>
<keyword evidence="1" id="KW-1133">Transmembrane helix</keyword>
<proteinExistence type="predicted"/>